<evidence type="ECO:0000256" key="4">
    <source>
        <dbReference type="ARBA" id="ARBA00025742"/>
    </source>
</evidence>
<proteinExistence type="inferred from homology"/>
<keyword evidence="7" id="KW-1185">Reference proteome</keyword>
<dbReference type="InterPro" id="IPR029052">
    <property type="entry name" value="Metallo-depent_PP-like"/>
</dbReference>
<evidence type="ECO:0000256" key="3">
    <source>
        <dbReference type="ARBA" id="ARBA00023004"/>
    </source>
</evidence>
<keyword evidence="2" id="KW-0378">Hydrolase</keyword>
<comment type="caution">
    <text evidence="6">The sequence shown here is derived from an EMBL/GenBank/DDBJ whole genome shotgun (WGS) entry which is preliminary data.</text>
</comment>
<keyword evidence="3" id="KW-0408">Iron</keyword>
<dbReference type="PANTHER" id="PTHR42988">
    <property type="entry name" value="PHOSPHOHYDROLASE"/>
    <property type="match status" value="1"/>
</dbReference>
<dbReference type="Pfam" id="PF00149">
    <property type="entry name" value="Metallophos"/>
    <property type="match status" value="1"/>
</dbReference>
<evidence type="ECO:0000259" key="5">
    <source>
        <dbReference type="Pfam" id="PF00149"/>
    </source>
</evidence>
<evidence type="ECO:0000313" key="7">
    <source>
        <dbReference type="Proteomes" id="UP000530928"/>
    </source>
</evidence>
<protein>
    <submittedName>
        <fullName evidence="6">3',5'-cyclic AMP phosphodiesterase CpdA</fullName>
    </submittedName>
</protein>
<dbReference type="SUPFAM" id="SSF56300">
    <property type="entry name" value="Metallo-dependent phosphatases"/>
    <property type="match status" value="1"/>
</dbReference>
<keyword evidence="1" id="KW-0479">Metal-binding</keyword>
<feature type="domain" description="Calcineurin-like phosphoesterase" evidence="5">
    <location>
        <begin position="4"/>
        <end position="179"/>
    </location>
</feature>
<dbReference type="Proteomes" id="UP000530928">
    <property type="component" value="Unassembled WGS sequence"/>
</dbReference>
<gene>
    <name evidence="6" type="ORF">HNR30_003213</name>
</gene>
<dbReference type="GO" id="GO:0016787">
    <property type="term" value="F:hydrolase activity"/>
    <property type="evidence" value="ECO:0007669"/>
    <property type="project" value="UniProtKB-KW"/>
</dbReference>
<evidence type="ECO:0000256" key="2">
    <source>
        <dbReference type="ARBA" id="ARBA00022801"/>
    </source>
</evidence>
<dbReference type="EMBL" id="JACDUR010000003">
    <property type="protein sequence ID" value="MBA2891872.1"/>
    <property type="molecule type" value="Genomic_DNA"/>
</dbReference>
<dbReference type="RefSeq" id="WP_181610627.1">
    <property type="nucleotide sequence ID" value="NZ_BAABAM010000002.1"/>
</dbReference>
<dbReference type="InterPro" id="IPR004843">
    <property type="entry name" value="Calcineurin-like_PHP"/>
</dbReference>
<dbReference type="AlphaFoldDB" id="A0A7W0CJ54"/>
<dbReference type="Gene3D" id="3.60.21.10">
    <property type="match status" value="1"/>
</dbReference>
<dbReference type="PANTHER" id="PTHR42988:SF2">
    <property type="entry name" value="CYCLIC NUCLEOTIDE PHOSPHODIESTERASE CBUA0032-RELATED"/>
    <property type="match status" value="1"/>
</dbReference>
<evidence type="ECO:0000256" key="1">
    <source>
        <dbReference type="ARBA" id="ARBA00022723"/>
    </source>
</evidence>
<name>A0A7W0CJ54_9ACTN</name>
<organism evidence="6 7">
    <name type="scientific">Nonomuraea soli</name>
    <dbReference type="NCBI Taxonomy" id="1032476"/>
    <lineage>
        <taxon>Bacteria</taxon>
        <taxon>Bacillati</taxon>
        <taxon>Actinomycetota</taxon>
        <taxon>Actinomycetes</taxon>
        <taxon>Streptosporangiales</taxon>
        <taxon>Streptosporangiaceae</taxon>
        <taxon>Nonomuraea</taxon>
    </lineage>
</organism>
<evidence type="ECO:0000313" key="6">
    <source>
        <dbReference type="EMBL" id="MBA2891872.1"/>
    </source>
</evidence>
<accession>A0A7W0CJ54</accession>
<dbReference type="InterPro" id="IPR050884">
    <property type="entry name" value="CNP_phosphodiesterase-III"/>
</dbReference>
<dbReference type="GO" id="GO:0046872">
    <property type="term" value="F:metal ion binding"/>
    <property type="evidence" value="ECO:0007669"/>
    <property type="project" value="UniProtKB-KW"/>
</dbReference>
<sequence>MAVIAHISDIHIGGSADSVERTTRVMNQLRSFPVDAIIVTGDIADHSLLEEYETVRSLLETEIPLIICPGNHDYQPELFEKVLGPVNQALRLPDVTIALADSSVPGRDEGYLGDATLSWLDEVLSERPDVPAFVGFHHPPIELGIPYVDEIMLQSVDRLEAVVERHPHIAGLLVGHAHTAATGTFAGRPVVVAPGVISTGLTPFENAPKIPVSYDLPPAYALHIFTGGRLVTHFRPVP</sequence>
<reference evidence="6 7" key="1">
    <citation type="submission" date="2020-07" db="EMBL/GenBank/DDBJ databases">
        <title>Genomic Encyclopedia of Type Strains, Phase IV (KMG-IV): sequencing the most valuable type-strain genomes for metagenomic binning, comparative biology and taxonomic classification.</title>
        <authorList>
            <person name="Goeker M."/>
        </authorList>
    </citation>
    <scope>NUCLEOTIDE SEQUENCE [LARGE SCALE GENOMIC DNA]</scope>
    <source>
        <strain evidence="6 7">DSM 45533</strain>
    </source>
</reference>
<comment type="similarity">
    <text evidence="4">Belongs to the cyclic nucleotide phosphodiesterase class-III family.</text>
</comment>